<keyword evidence="1" id="KW-0175">Coiled coil</keyword>
<gene>
    <name evidence="2" type="ORF">ENO10_00215</name>
</gene>
<proteinExistence type="predicted"/>
<protein>
    <submittedName>
        <fullName evidence="2">Uncharacterized protein</fullName>
    </submittedName>
</protein>
<dbReference type="Proteomes" id="UP000885753">
    <property type="component" value="Unassembled WGS sequence"/>
</dbReference>
<dbReference type="EMBL" id="DSEE01000014">
    <property type="protein sequence ID" value="HER39625.1"/>
    <property type="molecule type" value="Genomic_DNA"/>
</dbReference>
<evidence type="ECO:0000256" key="1">
    <source>
        <dbReference type="SAM" id="Coils"/>
    </source>
</evidence>
<evidence type="ECO:0000313" key="2">
    <source>
        <dbReference type="EMBL" id="HER39625.1"/>
    </source>
</evidence>
<name>A0A7C2M324_9FLAO</name>
<sequence>MGHNQYDFRVPKKLPKNPDPIIQEMLSSNPRRHPVVNNTYDYTKRYDYGRISISASGPAYNRALCFLDTFIKVMKSKGYYFLFCYERSYVVIEGIEIAIRMRERSKRVYSVEKSGYRTSKLEPIGFLSFIAAEYTGKEWQETSTKTIADRLSGIINCLEESAKEERRWKVENEKRLKKEAIEKRKQEEKENFQKEEIRKLRLIKQKSDLWHEAKNLRSFLSEWERNDLTEEMKELVMYGYQKADFLDPLVKVKDDLFENIDPYSLLRTLNEKD</sequence>
<organism evidence="2">
    <name type="scientific">Salinimicrobium catena</name>
    <dbReference type="NCBI Taxonomy" id="390640"/>
    <lineage>
        <taxon>Bacteria</taxon>
        <taxon>Pseudomonadati</taxon>
        <taxon>Bacteroidota</taxon>
        <taxon>Flavobacteriia</taxon>
        <taxon>Flavobacteriales</taxon>
        <taxon>Flavobacteriaceae</taxon>
        <taxon>Salinimicrobium</taxon>
    </lineage>
</organism>
<comment type="caution">
    <text evidence="2">The sequence shown here is derived from an EMBL/GenBank/DDBJ whole genome shotgun (WGS) entry which is preliminary data.</text>
</comment>
<feature type="coiled-coil region" evidence="1">
    <location>
        <begin position="169"/>
        <end position="198"/>
    </location>
</feature>
<reference evidence="2" key="1">
    <citation type="journal article" date="2020" name="mSystems">
        <title>Genome- and Community-Level Interaction Insights into Carbon Utilization and Element Cycling Functions of Hydrothermarchaeota in Hydrothermal Sediment.</title>
        <authorList>
            <person name="Zhou Z."/>
            <person name="Liu Y."/>
            <person name="Xu W."/>
            <person name="Pan J."/>
            <person name="Luo Z.H."/>
            <person name="Li M."/>
        </authorList>
    </citation>
    <scope>NUCLEOTIDE SEQUENCE [LARGE SCALE GENOMIC DNA]</scope>
    <source>
        <strain evidence="2">SpSt-1235</strain>
    </source>
</reference>
<dbReference type="AlphaFoldDB" id="A0A7C2M324"/>
<accession>A0A7C2M324</accession>